<dbReference type="Proteomes" id="UP000697998">
    <property type="component" value="Unassembled WGS sequence"/>
</dbReference>
<dbReference type="EMBL" id="JADJMH010000005">
    <property type="protein sequence ID" value="MBK7674667.1"/>
    <property type="molecule type" value="Genomic_DNA"/>
</dbReference>
<evidence type="ECO:0000313" key="4">
    <source>
        <dbReference type="Proteomes" id="UP000697998"/>
    </source>
</evidence>
<evidence type="ECO:0000256" key="2">
    <source>
        <dbReference type="SAM" id="Phobius"/>
    </source>
</evidence>
<feature type="compositionally biased region" description="Gly residues" evidence="1">
    <location>
        <begin position="29"/>
        <end position="38"/>
    </location>
</feature>
<keyword evidence="2" id="KW-0472">Membrane</keyword>
<evidence type="ECO:0000313" key="3">
    <source>
        <dbReference type="EMBL" id="MBK7674667.1"/>
    </source>
</evidence>
<accession>A0A935PXU8</accession>
<proteinExistence type="predicted"/>
<comment type="caution">
    <text evidence="3">The sequence shown here is derived from an EMBL/GenBank/DDBJ whole genome shotgun (WGS) entry which is preliminary data.</text>
</comment>
<keyword evidence="2" id="KW-1133">Transmembrane helix</keyword>
<feature type="compositionally biased region" description="Pro residues" evidence="1">
    <location>
        <begin position="12"/>
        <end position="28"/>
    </location>
</feature>
<evidence type="ECO:0000256" key="1">
    <source>
        <dbReference type="SAM" id="MobiDB-lite"/>
    </source>
</evidence>
<dbReference type="AlphaFoldDB" id="A0A935PXU8"/>
<sequence length="107" mass="11191">MSIADCDSSDWHPPPGRGGRAPPPPPPGAGGGGGGGGLPDLPQSNTDYGPDIMIRASILKGWFYAGATGLLLCLLVAGLLDGLNASHQREIDNYREMQRTHPLSCQR</sequence>
<name>A0A935PXU8_9PROT</name>
<keyword evidence="2" id="KW-0812">Transmembrane</keyword>
<organism evidence="3 4">
    <name type="scientific">Candidatus Accumulibacter proximus</name>
    <dbReference type="NCBI Taxonomy" id="2954385"/>
    <lineage>
        <taxon>Bacteria</taxon>
        <taxon>Pseudomonadati</taxon>
        <taxon>Pseudomonadota</taxon>
        <taxon>Betaproteobacteria</taxon>
        <taxon>Candidatus Accumulibacter</taxon>
    </lineage>
</organism>
<protein>
    <submittedName>
        <fullName evidence="3">Uncharacterized protein</fullName>
    </submittedName>
</protein>
<gene>
    <name evidence="3" type="ORF">IPJ27_07780</name>
</gene>
<reference evidence="3 4" key="1">
    <citation type="submission" date="2020-10" db="EMBL/GenBank/DDBJ databases">
        <title>Connecting structure to function with the recovery of over 1000 high-quality activated sludge metagenome-assembled genomes encoding full-length rRNA genes using long-read sequencing.</title>
        <authorList>
            <person name="Singleton C.M."/>
            <person name="Petriglieri F."/>
            <person name="Kristensen J.M."/>
            <person name="Kirkegaard R.H."/>
            <person name="Michaelsen T.Y."/>
            <person name="Andersen M.H."/>
            <person name="Karst S.M."/>
            <person name="Dueholm M.S."/>
            <person name="Nielsen P.H."/>
            <person name="Albertsen M."/>
        </authorList>
    </citation>
    <scope>NUCLEOTIDE SEQUENCE [LARGE SCALE GENOMIC DNA]</scope>
    <source>
        <strain evidence="3">EsbW_18-Q3-R4-48_BATAC.285</strain>
    </source>
</reference>
<feature type="transmembrane region" description="Helical" evidence="2">
    <location>
        <begin position="62"/>
        <end position="80"/>
    </location>
</feature>
<feature type="region of interest" description="Disordered" evidence="1">
    <location>
        <begin position="1"/>
        <end position="46"/>
    </location>
</feature>